<dbReference type="PANTHER" id="PTHR15092">
    <property type="entry name" value="POLY A -SPECIFIC RIBONUCLEASE/TARGET OF EGR1, MEMBER 1"/>
    <property type="match status" value="1"/>
</dbReference>
<dbReference type="Gene3D" id="3.30.420.10">
    <property type="entry name" value="Ribonuclease H-like superfamily/Ribonuclease H"/>
    <property type="match status" value="2"/>
</dbReference>
<evidence type="ECO:0000256" key="1">
    <source>
        <dbReference type="ARBA" id="ARBA00008372"/>
    </source>
</evidence>
<dbReference type="InterPro" id="IPR036397">
    <property type="entry name" value="RNaseH_sf"/>
</dbReference>
<dbReference type="SUPFAM" id="SSF53098">
    <property type="entry name" value="Ribonuclease H-like"/>
    <property type="match status" value="1"/>
</dbReference>
<organism evidence="5">
    <name type="scientific">Scylla olivacea</name>
    <name type="common">Orange mud crab</name>
    <name type="synonym">Cancer olivacea</name>
    <dbReference type="NCBI Taxonomy" id="85551"/>
    <lineage>
        <taxon>Eukaryota</taxon>
        <taxon>Metazoa</taxon>
        <taxon>Ecdysozoa</taxon>
        <taxon>Arthropoda</taxon>
        <taxon>Crustacea</taxon>
        <taxon>Multicrustacea</taxon>
        <taxon>Malacostraca</taxon>
        <taxon>Eumalacostraca</taxon>
        <taxon>Eucarida</taxon>
        <taxon>Decapoda</taxon>
        <taxon>Pleocyemata</taxon>
        <taxon>Brachyura</taxon>
        <taxon>Eubrachyura</taxon>
        <taxon>Portunoidea</taxon>
        <taxon>Portunidae</taxon>
        <taxon>Portuninae</taxon>
        <taxon>Scylla</taxon>
    </lineage>
</organism>
<sequence length="603" mass="68514">MEVTTENFKEVLPSILQAVERADFVAIDAEFTGLRRKETSRYCELDTIEERYIKAREAAKDFGMIQFGISAFRYIKEKSSYSHATFCFYLLGKTGDMLYYDNTSLKFLADNGFDFNKLFKSGLPYLSILEEAEKRGEFVNQALEPFPPSPVKVAEEKARKFLIETEEKIDALLEDESREVLVLPGGTLPGFFRKLLYNNIAAKYKNILIRSLTTDQERNIEIRKFDSPEARLKFLEEERERKLDEKVGFTHVIRKVLESGKPLVGHNMMLDLLHLIQKTVQPLPDTLEQFKNVVKANLPTIYDTKLLAKDPPFCVDIPITSLGILYSELCGKFSPPDFIVEEGYESHSLSGGGQAHDAGYDAFMTGVCFITMVKKLDGSNWKNKSVIRSKHLSQFSSRLNNMNSHDIPFLNLVGPDVQTDRSRIFCVDCPAEWNVGNVHGLFNMMKPIKIVWVSSTFLYVIPPEDIDKSGCKQYLKGIQASCPPMVRVRLYGDTLSVKRKSQSDDASPGVEASASRVHEYKRLKSVGSDQLSKMTLESPSMEEVPPIYANANDNGKRMKTNQDAATDGVFAIPDEWCEIPDREGRPHLVPLVLALFIFFKWFW</sequence>
<dbReference type="PROSITE" id="PS51061">
    <property type="entry name" value="R3H"/>
    <property type="match status" value="1"/>
</dbReference>
<accession>A0A0P4WBM4</accession>
<reference evidence="5" key="1">
    <citation type="submission" date="2015-09" db="EMBL/GenBank/DDBJ databases">
        <title>Scylla olivacea transcriptome.</title>
        <authorList>
            <person name="Ikhwanuddin M."/>
        </authorList>
    </citation>
    <scope>NUCLEOTIDE SEQUENCE</scope>
</reference>
<dbReference type="GO" id="GO:0000175">
    <property type="term" value="F:3'-5'-RNA exonuclease activity"/>
    <property type="evidence" value="ECO:0007669"/>
    <property type="project" value="TreeGrafter"/>
</dbReference>
<proteinExistence type="inferred from homology"/>
<dbReference type="EMBL" id="GDRN01070961">
    <property type="protein sequence ID" value="JAI63783.1"/>
    <property type="molecule type" value="Transcribed_RNA"/>
</dbReference>
<name>A0A0P4WBM4_SCYOL</name>
<dbReference type="Gene3D" id="3.30.70.330">
    <property type="match status" value="1"/>
</dbReference>
<dbReference type="GO" id="GO:0003723">
    <property type="term" value="F:RNA binding"/>
    <property type="evidence" value="ECO:0007669"/>
    <property type="project" value="TreeGrafter"/>
</dbReference>
<dbReference type="InterPro" id="IPR036867">
    <property type="entry name" value="R3H_dom_sf"/>
</dbReference>
<dbReference type="InterPro" id="IPR012677">
    <property type="entry name" value="Nucleotide-bd_a/b_plait_sf"/>
</dbReference>
<feature type="domain" description="R3H" evidence="4">
    <location>
        <begin position="159"/>
        <end position="226"/>
    </location>
</feature>
<dbReference type="EMBL" id="GDRN01070960">
    <property type="protein sequence ID" value="JAI63784.1"/>
    <property type="molecule type" value="Transcribed_RNA"/>
</dbReference>
<evidence type="ECO:0000256" key="3">
    <source>
        <dbReference type="ARBA" id="ARBA00031923"/>
    </source>
</evidence>
<comment type="similarity">
    <text evidence="1">Belongs to the CAF1 family.</text>
</comment>
<evidence type="ECO:0000259" key="4">
    <source>
        <dbReference type="PROSITE" id="PS51061"/>
    </source>
</evidence>
<dbReference type="PANTHER" id="PTHR15092:SF22">
    <property type="entry name" value="POLY(A)-SPECIFIC RIBONUCLEASE PNLDC1"/>
    <property type="match status" value="1"/>
</dbReference>
<dbReference type="InterPro" id="IPR006941">
    <property type="entry name" value="RNase_CAF1"/>
</dbReference>
<dbReference type="AlphaFoldDB" id="A0A0P4WBM4"/>
<evidence type="ECO:0000313" key="5">
    <source>
        <dbReference type="EMBL" id="JAI63783.1"/>
    </source>
</evidence>
<dbReference type="InterPro" id="IPR001374">
    <property type="entry name" value="R3H_dom"/>
</dbReference>
<protein>
    <recommendedName>
        <fullName evidence="2">Poly(A)-specific ribonuclease PARN</fullName>
    </recommendedName>
    <alternativeName>
        <fullName evidence="3">Polyadenylate-specific ribonuclease</fullName>
    </alternativeName>
</protein>
<dbReference type="Pfam" id="PF04857">
    <property type="entry name" value="CAF1"/>
    <property type="match status" value="1"/>
</dbReference>
<dbReference type="InterPro" id="IPR012337">
    <property type="entry name" value="RNaseH-like_sf"/>
</dbReference>
<dbReference type="InterPro" id="IPR051181">
    <property type="entry name" value="CAF1_poly(A)_ribonucleases"/>
</dbReference>
<dbReference type="SUPFAM" id="SSF82708">
    <property type="entry name" value="R3H domain"/>
    <property type="match status" value="1"/>
</dbReference>
<evidence type="ECO:0000256" key="2">
    <source>
        <dbReference type="ARBA" id="ARBA00015918"/>
    </source>
</evidence>